<proteinExistence type="predicted"/>
<dbReference type="Gene3D" id="3.20.20.120">
    <property type="entry name" value="Enolase-like C-terminal domain"/>
    <property type="match status" value="1"/>
</dbReference>
<evidence type="ECO:0000313" key="3">
    <source>
        <dbReference type="Proteomes" id="UP001596270"/>
    </source>
</evidence>
<dbReference type="SFLD" id="SFLDG00179">
    <property type="entry name" value="mandelate_racemase"/>
    <property type="match status" value="1"/>
</dbReference>
<dbReference type="SFLD" id="SFLDS00001">
    <property type="entry name" value="Enolase"/>
    <property type="match status" value="1"/>
</dbReference>
<dbReference type="PANTHER" id="PTHR48080:SF5">
    <property type="entry name" value="D(-)-TARTRATE DEHYDRATASE"/>
    <property type="match status" value="1"/>
</dbReference>
<reference evidence="3" key="1">
    <citation type="journal article" date="2019" name="Int. J. Syst. Evol. Microbiol.">
        <title>The Global Catalogue of Microorganisms (GCM) 10K type strain sequencing project: providing services to taxonomists for standard genome sequencing and annotation.</title>
        <authorList>
            <consortium name="The Broad Institute Genomics Platform"/>
            <consortium name="The Broad Institute Genome Sequencing Center for Infectious Disease"/>
            <person name="Wu L."/>
            <person name="Ma J."/>
        </authorList>
    </citation>
    <scope>NUCLEOTIDE SEQUENCE [LARGE SCALE GENOMIC DNA]</scope>
    <source>
        <strain evidence="3">CCUG 39402</strain>
    </source>
</reference>
<gene>
    <name evidence="2" type="ORF">ACFQND_08875</name>
</gene>
<name>A0ABW1TWL8_9BURK</name>
<dbReference type="InterPro" id="IPR029017">
    <property type="entry name" value="Enolase-like_N"/>
</dbReference>
<dbReference type="EMBL" id="JBHSRS010000018">
    <property type="protein sequence ID" value="MFC6281339.1"/>
    <property type="molecule type" value="Genomic_DNA"/>
</dbReference>
<dbReference type="SUPFAM" id="SSF51604">
    <property type="entry name" value="Enolase C-terminal domain-like"/>
    <property type="match status" value="1"/>
</dbReference>
<comment type="caution">
    <text evidence="2">The sequence shown here is derived from an EMBL/GenBank/DDBJ whole genome shotgun (WGS) entry which is preliminary data.</text>
</comment>
<dbReference type="Gene3D" id="3.30.390.10">
    <property type="entry name" value="Enolase-like, N-terminal domain"/>
    <property type="match status" value="1"/>
</dbReference>
<dbReference type="Proteomes" id="UP001596270">
    <property type="component" value="Unassembled WGS sequence"/>
</dbReference>
<dbReference type="SUPFAM" id="SSF54826">
    <property type="entry name" value="Enolase N-terminal domain-like"/>
    <property type="match status" value="1"/>
</dbReference>
<accession>A0ABW1TWL8</accession>
<dbReference type="PANTHER" id="PTHR48080">
    <property type="entry name" value="D-GALACTONATE DEHYDRATASE-RELATED"/>
    <property type="match status" value="1"/>
</dbReference>
<feature type="domain" description="Mandelate racemase/muconate lactonizing enzyme C-terminal" evidence="1">
    <location>
        <begin position="165"/>
        <end position="262"/>
    </location>
</feature>
<dbReference type="InterPro" id="IPR034611">
    <property type="entry name" value="D-tartrate_dehydratase"/>
</dbReference>
<dbReference type="CDD" id="cd03326">
    <property type="entry name" value="MR_like_1"/>
    <property type="match status" value="1"/>
</dbReference>
<dbReference type="SMART" id="SM00922">
    <property type="entry name" value="MR_MLE"/>
    <property type="match status" value="1"/>
</dbReference>
<dbReference type="InterPro" id="IPR034593">
    <property type="entry name" value="DgoD-like"/>
</dbReference>
<dbReference type="SFLD" id="SFLDF00118">
    <property type="entry name" value="D-tartrate_dehydratase"/>
    <property type="match status" value="1"/>
</dbReference>
<dbReference type="InterPro" id="IPR029065">
    <property type="entry name" value="Enolase_C-like"/>
</dbReference>
<dbReference type="InterPro" id="IPR013342">
    <property type="entry name" value="Mandelate_racemase_C"/>
</dbReference>
<dbReference type="InterPro" id="IPR036849">
    <property type="entry name" value="Enolase-like_C_sf"/>
</dbReference>
<organism evidence="2 3">
    <name type="scientific">Polaromonas aquatica</name>
    <dbReference type="NCBI Taxonomy" id="332657"/>
    <lineage>
        <taxon>Bacteria</taxon>
        <taxon>Pseudomonadati</taxon>
        <taxon>Pseudomonadota</taxon>
        <taxon>Betaproteobacteria</taxon>
        <taxon>Burkholderiales</taxon>
        <taxon>Comamonadaceae</taxon>
        <taxon>Polaromonas</taxon>
    </lineage>
</organism>
<dbReference type="Pfam" id="PF13378">
    <property type="entry name" value="MR_MLE_C"/>
    <property type="match status" value="1"/>
</dbReference>
<protein>
    <submittedName>
        <fullName evidence="2">Mandelate racemase/muconate lactonizing enzyme family protein</fullName>
    </submittedName>
</protein>
<evidence type="ECO:0000259" key="1">
    <source>
        <dbReference type="SMART" id="SM00922"/>
    </source>
</evidence>
<dbReference type="RefSeq" id="WP_371439011.1">
    <property type="nucleotide sequence ID" value="NZ_JBHSRS010000018.1"/>
</dbReference>
<evidence type="ECO:0000313" key="2">
    <source>
        <dbReference type="EMBL" id="MFC6281339.1"/>
    </source>
</evidence>
<sequence length="391" mass="41799">MRITDIRELSVPLQGNIANALVNFSEHTVSLVAVFTDVVRNGKPVIGLAFDSIGRYAQGGILRERIIPRVMTAATASPGSLLDAAGTGFDIAKLLQVMLRNEKPGGHGDRAAAIGALELAFWDLNAKLNDEPAWRTIARHFGSEPAVQGVHVYAAGGYYYPNDTTARLRDEFRAYQDLGFNAFKMKIGGATLAEDMARIEAALTVAGSGQQLAVDANGRFDLATALAYARAIEPYGLRWYEEIGDPLDYDLNRRVVESYAGPVATGENLFSVPDVNNLLLFGGMRPGHDVFQMDAGLSYGLGEYVRMLNAMEARGFSRGDAHPHGGHLINLHIAVGLGLGGCEAYPGVFQPFGGYPAGCAVGCGLVKPTGAPGFGLEEKIELAESIRNLTN</sequence>
<keyword evidence="3" id="KW-1185">Reference proteome</keyword>